<evidence type="ECO:0000259" key="5">
    <source>
        <dbReference type="PROSITE" id="PS50931"/>
    </source>
</evidence>
<dbReference type="GO" id="GO:0003677">
    <property type="term" value="F:DNA binding"/>
    <property type="evidence" value="ECO:0007669"/>
    <property type="project" value="UniProtKB-KW"/>
</dbReference>
<dbReference type="RefSeq" id="WP_066969355.1">
    <property type="nucleotide sequence ID" value="NZ_CP023449.1"/>
</dbReference>
<keyword evidence="3" id="KW-0238">DNA-binding</keyword>
<dbReference type="SUPFAM" id="SSF46785">
    <property type="entry name" value="Winged helix' DNA-binding domain"/>
    <property type="match status" value="1"/>
</dbReference>
<keyword evidence="4" id="KW-0804">Transcription</keyword>
<name>A0A2A4FRG9_9SPHN</name>
<proteinExistence type="inferred from homology"/>
<keyword evidence="7" id="KW-1185">Reference proteome</keyword>
<keyword evidence="2" id="KW-0805">Transcription regulation</keyword>
<dbReference type="FunFam" id="1.10.10.10:FF:000001">
    <property type="entry name" value="LysR family transcriptional regulator"/>
    <property type="match status" value="1"/>
</dbReference>
<dbReference type="InterPro" id="IPR036388">
    <property type="entry name" value="WH-like_DNA-bd_sf"/>
</dbReference>
<dbReference type="GO" id="GO:0032993">
    <property type="term" value="C:protein-DNA complex"/>
    <property type="evidence" value="ECO:0007669"/>
    <property type="project" value="TreeGrafter"/>
</dbReference>
<dbReference type="EMBL" id="NWUF01000038">
    <property type="protein sequence ID" value="PCE40001.1"/>
    <property type="molecule type" value="Genomic_DNA"/>
</dbReference>
<sequence>MNDGALFQQFVQIAEHRSFTVAARKLNVAQPWLSARMRRLERQLGYALFTRTTRRVELTEQGEQLLPKAKAIVAALREFRETARALGSAPSALRLGAPPYAGQLEITRRLLTRFRTQATGFRLDLNVGWSRDLLEKFARDDLDASLVLGPWPDEGFERLDLKASGLEIEMHVSDPLAGRQLTPADLAGRDIRVFTRSLNPMLFDHLFGEIAACGGRLIETGSFWSQDEPADDDSHALIGFCTIFWQRMAAEGRIRRPVDGVAPVAFSLVRRQQHLAALDALWAIAQTLVADDPTVGGEDTPEAAVQD</sequence>
<dbReference type="InterPro" id="IPR036390">
    <property type="entry name" value="WH_DNA-bd_sf"/>
</dbReference>
<protein>
    <submittedName>
        <fullName evidence="6">LysR family transcriptional regulator</fullName>
    </submittedName>
</protein>
<accession>A0A2A4FRG9</accession>
<organism evidence="6 7">
    <name type="scientific">Rhizorhabdus dicambivorans</name>
    <dbReference type="NCBI Taxonomy" id="1850238"/>
    <lineage>
        <taxon>Bacteria</taxon>
        <taxon>Pseudomonadati</taxon>
        <taxon>Pseudomonadota</taxon>
        <taxon>Alphaproteobacteria</taxon>
        <taxon>Sphingomonadales</taxon>
        <taxon>Sphingomonadaceae</taxon>
        <taxon>Rhizorhabdus</taxon>
    </lineage>
</organism>
<evidence type="ECO:0000256" key="3">
    <source>
        <dbReference type="ARBA" id="ARBA00023125"/>
    </source>
</evidence>
<dbReference type="PANTHER" id="PTHR30346">
    <property type="entry name" value="TRANSCRIPTIONAL DUAL REGULATOR HCAR-RELATED"/>
    <property type="match status" value="1"/>
</dbReference>
<dbReference type="AlphaFoldDB" id="A0A2A4FRG9"/>
<gene>
    <name evidence="6" type="ORF">COO09_22680</name>
</gene>
<dbReference type="KEGG" id="rdi:CMV14_10060"/>
<dbReference type="Proteomes" id="UP000218934">
    <property type="component" value="Unassembled WGS sequence"/>
</dbReference>
<dbReference type="InterPro" id="IPR005119">
    <property type="entry name" value="LysR_subst-bd"/>
</dbReference>
<dbReference type="GO" id="GO:0003700">
    <property type="term" value="F:DNA-binding transcription factor activity"/>
    <property type="evidence" value="ECO:0007669"/>
    <property type="project" value="InterPro"/>
</dbReference>
<dbReference type="PRINTS" id="PR00039">
    <property type="entry name" value="HTHLYSR"/>
</dbReference>
<evidence type="ECO:0000256" key="2">
    <source>
        <dbReference type="ARBA" id="ARBA00023015"/>
    </source>
</evidence>
<dbReference type="PANTHER" id="PTHR30346:SF0">
    <property type="entry name" value="HCA OPERON TRANSCRIPTIONAL ACTIVATOR HCAR"/>
    <property type="match status" value="1"/>
</dbReference>
<evidence type="ECO:0000313" key="6">
    <source>
        <dbReference type="EMBL" id="PCE40001.1"/>
    </source>
</evidence>
<comment type="similarity">
    <text evidence="1">Belongs to the LysR transcriptional regulatory family.</text>
</comment>
<evidence type="ECO:0000313" key="7">
    <source>
        <dbReference type="Proteomes" id="UP000218934"/>
    </source>
</evidence>
<dbReference type="Pfam" id="PF03466">
    <property type="entry name" value="LysR_substrate"/>
    <property type="match status" value="1"/>
</dbReference>
<reference evidence="6 7" key="1">
    <citation type="submission" date="2017-09" db="EMBL/GenBank/DDBJ databases">
        <title>The Catabolism of 3,6-Dichlorosalicylic acid is Initiated by the Cytochrome P450 Monooxygenase DsmABC in Rhizorhabdus dicambivorans Ndbn-20.</title>
        <authorList>
            <person name="Na L."/>
        </authorList>
    </citation>
    <scope>NUCLEOTIDE SEQUENCE [LARGE SCALE GENOMIC DNA]</scope>
    <source>
        <strain evidence="6 7">Ndbn-20m</strain>
    </source>
</reference>
<dbReference type="Pfam" id="PF00126">
    <property type="entry name" value="HTH_1"/>
    <property type="match status" value="1"/>
</dbReference>
<evidence type="ECO:0000256" key="1">
    <source>
        <dbReference type="ARBA" id="ARBA00009437"/>
    </source>
</evidence>
<feature type="domain" description="HTH lysR-type" evidence="5">
    <location>
        <begin position="10"/>
        <end position="59"/>
    </location>
</feature>
<dbReference type="SUPFAM" id="SSF53850">
    <property type="entry name" value="Periplasmic binding protein-like II"/>
    <property type="match status" value="1"/>
</dbReference>
<dbReference type="InterPro" id="IPR000847">
    <property type="entry name" value="LysR_HTH_N"/>
</dbReference>
<evidence type="ECO:0000256" key="4">
    <source>
        <dbReference type="ARBA" id="ARBA00023163"/>
    </source>
</evidence>
<comment type="caution">
    <text evidence="6">The sequence shown here is derived from an EMBL/GenBank/DDBJ whole genome shotgun (WGS) entry which is preliminary data.</text>
</comment>
<dbReference type="PROSITE" id="PS50931">
    <property type="entry name" value="HTH_LYSR"/>
    <property type="match status" value="1"/>
</dbReference>
<dbReference type="Gene3D" id="3.40.190.290">
    <property type="match status" value="1"/>
</dbReference>
<dbReference type="Gene3D" id="1.10.10.10">
    <property type="entry name" value="Winged helix-like DNA-binding domain superfamily/Winged helix DNA-binding domain"/>
    <property type="match status" value="1"/>
</dbReference>
<dbReference type="OrthoDB" id="9815174at2"/>